<name>A0A1H1RH91_9ACTN</name>
<reference evidence="2 3" key="1">
    <citation type="submission" date="2016-10" db="EMBL/GenBank/DDBJ databases">
        <authorList>
            <person name="de Groot N.N."/>
        </authorList>
    </citation>
    <scope>NUCLEOTIDE SEQUENCE [LARGE SCALE GENOMIC DNA]</scope>
    <source>
        <strain evidence="2 3">DSM 21800</strain>
    </source>
</reference>
<dbReference type="STRING" id="630515.SAMN04489812_1624"/>
<feature type="domain" description="DUF7691" evidence="1">
    <location>
        <begin position="2"/>
        <end position="216"/>
    </location>
</feature>
<dbReference type="AlphaFoldDB" id="A0A1H1RH91"/>
<dbReference type="InterPro" id="IPR056108">
    <property type="entry name" value="DUF7691"/>
</dbReference>
<accession>A0A1H1RH91</accession>
<evidence type="ECO:0000313" key="2">
    <source>
        <dbReference type="EMBL" id="SDS34269.1"/>
    </source>
</evidence>
<dbReference type="OrthoDB" id="3723918at2"/>
<protein>
    <recommendedName>
        <fullName evidence="1">DUF7691 domain-containing protein</fullName>
    </recommendedName>
</protein>
<gene>
    <name evidence="2" type="ORF">SAMN04489812_1624</name>
</gene>
<evidence type="ECO:0000313" key="3">
    <source>
        <dbReference type="Proteomes" id="UP000199103"/>
    </source>
</evidence>
<dbReference type="Proteomes" id="UP000199103">
    <property type="component" value="Chromosome I"/>
</dbReference>
<organism evidence="2 3">
    <name type="scientific">Microlunatus soli</name>
    <dbReference type="NCBI Taxonomy" id="630515"/>
    <lineage>
        <taxon>Bacteria</taxon>
        <taxon>Bacillati</taxon>
        <taxon>Actinomycetota</taxon>
        <taxon>Actinomycetes</taxon>
        <taxon>Propionibacteriales</taxon>
        <taxon>Propionibacteriaceae</taxon>
        <taxon>Microlunatus</taxon>
    </lineage>
</organism>
<sequence>MGELRLYAIGIDEVRDMFGAPAGLAERLRRQAQVALAPPEDPRHGGLLSRLGPIFRRPPGTPVLDPDDPIPADLDRILAGSYIPAERSAATWRLWELLIKENSWGCTGLTLTGEELDSLDFALARGGVHAAAGLRHLLTTPTQLPLVTPHGLMVGYHTGDQAIWMAESYHQAIGEIESEDHRELVRRIATWLDGFAHWTELAPTTARPTPDLIGLWGIS</sequence>
<dbReference type="Pfam" id="PF24740">
    <property type="entry name" value="DUF7691"/>
    <property type="match status" value="1"/>
</dbReference>
<dbReference type="EMBL" id="LT629772">
    <property type="protein sequence ID" value="SDS34269.1"/>
    <property type="molecule type" value="Genomic_DNA"/>
</dbReference>
<proteinExistence type="predicted"/>
<evidence type="ECO:0000259" key="1">
    <source>
        <dbReference type="Pfam" id="PF24740"/>
    </source>
</evidence>
<keyword evidence="3" id="KW-1185">Reference proteome</keyword>
<dbReference type="RefSeq" id="WP_091522694.1">
    <property type="nucleotide sequence ID" value="NZ_LT629772.1"/>
</dbReference>